<organism evidence="5 6">
    <name type="scientific">Pseudomonas costantinii</name>
    <dbReference type="NCBI Taxonomy" id="168469"/>
    <lineage>
        <taxon>Bacteria</taxon>
        <taxon>Pseudomonadati</taxon>
        <taxon>Pseudomonadota</taxon>
        <taxon>Gammaproteobacteria</taxon>
        <taxon>Pseudomonadales</taxon>
        <taxon>Pseudomonadaceae</taxon>
        <taxon>Pseudomonas</taxon>
    </lineage>
</organism>
<dbReference type="RefSeq" id="WP_218027733.1">
    <property type="nucleotide sequence ID" value="NZ_FNTS01000002.1"/>
</dbReference>
<dbReference type="Proteomes" id="UP000182179">
    <property type="component" value="Unassembled WGS sequence"/>
</dbReference>
<gene>
    <name evidence="5" type="ORF">SAMN04515675_0112</name>
</gene>
<name>A0A1H4YI25_9PSED</name>
<comment type="caution">
    <text evidence="5">The sequence shown here is derived from an EMBL/GenBank/DDBJ whole genome shotgun (WGS) entry which is preliminary data.</text>
</comment>
<keyword evidence="6" id="KW-1185">Reference proteome</keyword>
<accession>A0A1H4YI25</accession>
<dbReference type="PANTHER" id="PTHR43584">
    <property type="entry name" value="NUCLEOTIDYL TRANSFERASE"/>
    <property type="match status" value="1"/>
</dbReference>
<reference evidence="5 6" key="1">
    <citation type="submission" date="2016-10" db="EMBL/GenBank/DDBJ databases">
        <authorList>
            <person name="Varghese N."/>
            <person name="Submissions S."/>
        </authorList>
    </citation>
    <scope>NUCLEOTIDE SEQUENCE [LARGE SCALE GENOMIC DNA]</scope>
    <source>
        <strain evidence="5 6">BS2773</strain>
    </source>
</reference>
<keyword evidence="5" id="KW-0418">Kinase</keyword>
<dbReference type="GO" id="GO:0016301">
    <property type="term" value="F:kinase activity"/>
    <property type="evidence" value="ECO:0007669"/>
    <property type="project" value="UniProtKB-KW"/>
</dbReference>
<sequence>MQDLRGMAAIILAAGIGRRLHGWEGPKGLIQFGGKTLLARHLQTLRELGITDIFVTAGHQAEAIRAELQTLDDQATVVVNERFSLGSAISVLVHESLLRSGRPIVLMDADVLYAEDILTRLIQSAHESALLVDMHEVDDEAVKVCFKAGQIVDFEKRPEHAYETCGESVGFFKFSPAAAAALADLCERHIAEHGPKIEYEAPLRELILENPAQFGVEVVTGLPWVEIDFDHDVIRAREQVLPHL</sequence>
<dbReference type="Gene3D" id="3.90.550.10">
    <property type="entry name" value="Spore Coat Polysaccharide Biosynthesis Protein SpsA, Chain A"/>
    <property type="match status" value="1"/>
</dbReference>
<evidence type="ECO:0000259" key="4">
    <source>
        <dbReference type="Pfam" id="PF12804"/>
    </source>
</evidence>
<dbReference type="Pfam" id="PF12804">
    <property type="entry name" value="NTP_transf_3"/>
    <property type="match status" value="1"/>
</dbReference>
<dbReference type="EMBL" id="FNTS01000002">
    <property type="protein sequence ID" value="SED16900.1"/>
    <property type="molecule type" value="Genomic_DNA"/>
</dbReference>
<keyword evidence="1" id="KW-0808">Transferase</keyword>
<protein>
    <submittedName>
        <fullName evidence="5">Choline kinase</fullName>
    </submittedName>
</protein>
<keyword evidence="3" id="KW-0460">Magnesium</keyword>
<evidence type="ECO:0000256" key="2">
    <source>
        <dbReference type="ARBA" id="ARBA00022695"/>
    </source>
</evidence>
<keyword evidence="2" id="KW-0548">Nucleotidyltransferase</keyword>
<dbReference type="InterPro" id="IPR050065">
    <property type="entry name" value="GlmU-like"/>
</dbReference>
<evidence type="ECO:0000256" key="3">
    <source>
        <dbReference type="ARBA" id="ARBA00022842"/>
    </source>
</evidence>
<evidence type="ECO:0000256" key="1">
    <source>
        <dbReference type="ARBA" id="ARBA00022679"/>
    </source>
</evidence>
<dbReference type="PANTHER" id="PTHR43584:SF8">
    <property type="entry name" value="N-ACETYLMURAMATE ALPHA-1-PHOSPHATE URIDYLYLTRANSFERASE"/>
    <property type="match status" value="1"/>
</dbReference>
<dbReference type="InterPro" id="IPR029044">
    <property type="entry name" value="Nucleotide-diphossugar_trans"/>
</dbReference>
<feature type="domain" description="MobA-like NTP transferase" evidence="4">
    <location>
        <begin position="9"/>
        <end position="131"/>
    </location>
</feature>
<evidence type="ECO:0000313" key="6">
    <source>
        <dbReference type="Proteomes" id="UP000182179"/>
    </source>
</evidence>
<evidence type="ECO:0000313" key="5">
    <source>
        <dbReference type="EMBL" id="SED16900.1"/>
    </source>
</evidence>
<dbReference type="CDD" id="cd02523">
    <property type="entry name" value="PC_cytidylyltransferase"/>
    <property type="match status" value="1"/>
</dbReference>
<dbReference type="InterPro" id="IPR025877">
    <property type="entry name" value="MobA-like_NTP_Trfase"/>
</dbReference>
<dbReference type="SUPFAM" id="SSF53448">
    <property type="entry name" value="Nucleotide-diphospho-sugar transferases"/>
    <property type="match status" value="1"/>
</dbReference>
<proteinExistence type="predicted"/>